<evidence type="ECO:0000313" key="13">
    <source>
        <dbReference type="EMBL" id="MBW0487141.1"/>
    </source>
</evidence>
<evidence type="ECO:0000256" key="1">
    <source>
        <dbReference type="ARBA" id="ARBA00012513"/>
    </source>
</evidence>
<dbReference type="SUPFAM" id="SSF56112">
    <property type="entry name" value="Protein kinase-like (PK-like)"/>
    <property type="match status" value="1"/>
</dbReference>
<keyword evidence="14" id="KW-1185">Reference proteome</keyword>
<keyword evidence="11" id="KW-0812">Transmembrane</keyword>
<dbReference type="GO" id="GO:0005737">
    <property type="term" value="C:cytoplasm"/>
    <property type="evidence" value="ECO:0007669"/>
    <property type="project" value="TreeGrafter"/>
</dbReference>
<dbReference type="PANTHER" id="PTHR11042:SF138">
    <property type="entry name" value="SERINE_THREONINE-PROTEIN KINASE IKS1-RELATED"/>
    <property type="match status" value="1"/>
</dbReference>
<dbReference type="AlphaFoldDB" id="A0A9Q3CL73"/>
<dbReference type="InterPro" id="IPR000719">
    <property type="entry name" value="Prot_kinase_dom"/>
</dbReference>
<comment type="catalytic activity">
    <reaction evidence="8">
        <text>L-threonyl-[protein] + ATP = O-phospho-L-threonyl-[protein] + ADP + H(+)</text>
        <dbReference type="Rhea" id="RHEA:46608"/>
        <dbReference type="Rhea" id="RHEA-COMP:11060"/>
        <dbReference type="Rhea" id="RHEA-COMP:11605"/>
        <dbReference type="ChEBI" id="CHEBI:15378"/>
        <dbReference type="ChEBI" id="CHEBI:30013"/>
        <dbReference type="ChEBI" id="CHEBI:30616"/>
        <dbReference type="ChEBI" id="CHEBI:61977"/>
        <dbReference type="ChEBI" id="CHEBI:456216"/>
        <dbReference type="EC" id="2.7.11.1"/>
    </reaction>
</comment>
<keyword evidence="6" id="KW-0067">ATP-binding</keyword>
<evidence type="ECO:0000256" key="7">
    <source>
        <dbReference type="ARBA" id="ARBA00037982"/>
    </source>
</evidence>
<dbReference type="InterPro" id="IPR050339">
    <property type="entry name" value="CC_SR_Kinase"/>
</dbReference>
<dbReference type="GO" id="GO:0005524">
    <property type="term" value="F:ATP binding"/>
    <property type="evidence" value="ECO:0007669"/>
    <property type="project" value="UniProtKB-KW"/>
</dbReference>
<dbReference type="EC" id="2.7.11.1" evidence="1"/>
<dbReference type="GO" id="GO:0005634">
    <property type="term" value="C:nucleus"/>
    <property type="evidence" value="ECO:0007669"/>
    <property type="project" value="TreeGrafter"/>
</dbReference>
<evidence type="ECO:0000259" key="12">
    <source>
        <dbReference type="PROSITE" id="PS50011"/>
    </source>
</evidence>
<keyword evidence="11" id="KW-0472">Membrane</keyword>
<keyword evidence="4" id="KW-0547">Nucleotide-binding</keyword>
<name>A0A9Q3CL73_9BASI</name>
<dbReference type="Proteomes" id="UP000765509">
    <property type="component" value="Unassembled WGS sequence"/>
</dbReference>
<dbReference type="Gene3D" id="3.30.200.20">
    <property type="entry name" value="Phosphorylase Kinase, domain 1"/>
    <property type="match status" value="1"/>
</dbReference>
<proteinExistence type="inferred from homology"/>
<dbReference type="PROSITE" id="PS00108">
    <property type="entry name" value="PROTEIN_KINASE_ST"/>
    <property type="match status" value="1"/>
</dbReference>
<dbReference type="EMBL" id="AVOT02009002">
    <property type="protein sequence ID" value="MBW0487141.1"/>
    <property type="molecule type" value="Genomic_DNA"/>
</dbReference>
<dbReference type="InterPro" id="IPR008271">
    <property type="entry name" value="Ser/Thr_kinase_AS"/>
</dbReference>
<dbReference type="InterPro" id="IPR001245">
    <property type="entry name" value="Ser-Thr/Tyr_kinase_cat_dom"/>
</dbReference>
<dbReference type="PROSITE" id="PS50011">
    <property type="entry name" value="PROTEIN_KINASE_DOM"/>
    <property type="match status" value="1"/>
</dbReference>
<evidence type="ECO:0000256" key="2">
    <source>
        <dbReference type="ARBA" id="ARBA00022527"/>
    </source>
</evidence>
<dbReference type="Pfam" id="PF07714">
    <property type="entry name" value="PK_Tyr_Ser-Thr"/>
    <property type="match status" value="1"/>
</dbReference>
<keyword evidence="5" id="KW-0418">Kinase</keyword>
<organism evidence="13 14">
    <name type="scientific">Austropuccinia psidii MF-1</name>
    <dbReference type="NCBI Taxonomy" id="1389203"/>
    <lineage>
        <taxon>Eukaryota</taxon>
        <taxon>Fungi</taxon>
        <taxon>Dikarya</taxon>
        <taxon>Basidiomycota</taxon>
        <taxon>Pucciniomycotina</taxon>
        <taxon>Pucciniomycetes</taxon>
        <taxon>Pucciniales</taxon>
        <taxon>Sphaerophragmiaceae</taxon>
        <taxon>Austropuccinia</taxon>
    </lineage>
</organism>
<evidence type="ECO:0000256" key="5">
    <source>
        <dbReference type="ARBA" id="ARBA00022777"/>
    </source>
</evidence>
<keyword evidence="11" id="KW-1133">Transmembrane helix</keyword>
<dbReference type="SMART" id="SM00220">
    <property type="entry name" value="S_TKc"/>
    <property type="match status" value="1"/>
</dbReference>
<comment type="similarity">
    <text evidence="7">Belongs to the protein kinase superfamily. Ser/Thr protein kinase family. GCN2 subfamily.</text>
</comment>
<keyword evidence="2" id="KW-0723">Serine/threonine-protein kinase</keyword>
<dbReference type="CDD" id="cd00180">
    <property type="entry name" value="PKc"/>
    <property type="match status" value="1"/>
</dbReference>
<protein>
    <recommendedName>
        <fullName evidence="1">non-specific serine/threonine protein kinase</fullName>
        <ecNumber evidence="1">2.7.11.1</ecNumber>
    </recommendedName>
</protein>
<keyword evidence="3" id="KW-0808">Transferase</keyword>
<feature type="region of interest" description="Disordered" evidence="10">
    <location>
        <begin position="647"/>
        <end position="671"/>
    </location>
</feature>
<feature type="transmembrane region" description="Helical" evidence="11">
    <location>
        <begin position="769"/>
        <end position="789"/>
    </location>
</feature>
<accession>A0A9Q3CL73</accession>
<reference evidence="13" key="1">
    <citation type="submission" date="2021-03" db="EMBL/GenBank/DDBJ databases">
        <title>Draft genome sequence of rust myrtle Austropuccinia psidii MF-1, a brazilian biotype.</title>
        <authorList>
            <person name="Quecine M.C."/>
            <person name="Pachon D.M.R."/>
            <person name="Bonatelli M.L."/>
            <person name="Correr F.H."/>
            <person name="Franceschini L.M."/>
            <person name="Leite T.F."/>
            <person name="Margarido G.R.A."/>
            <person name="Almeida C.A."/>
            <person name="Ferrarezi J.A."/>
            <person name="Labate C.A."/>
        </authorList>
    </citation>
    <scope>NUCLEOTIDE SEQUENCE</scope>
    <source>
        <strain evidence="13">MF-1</strain>
    </source>
</reference>
<evidence type="ECO:0000256" key="10">
    <source>
        <dbReference type="SAM" id="MobiDB-lite"/>
    </source>
</evidence>
<evidence type="ECO:0000256" key="6">
    <source>
        <dbReference type="ARBA" id="ARBA00022840"/>
    </source>
</evidence>
<feature type="compositionally biased region" description="Polar residues" evidence="10">
    <location>
        <begin position="40"/>
        <end position="58"/>
    </location>
</feature>
<dbReference type="GO" id="GO:0004674">
    <property type="term" value="F:protein serine/threonine kinase activity"/>
    <property type="evidence" value="ECO:0007669"/>
    <property type="project" value="UniProtKB-KW"/>
</dbReference>
<evidence type="ECO:0000256" key="9">
    <source>
        <dbReference type="ARBA" id="ARBA00048679"/>
    </source>
</evidence>
<feature type="region of interest" description="Disordered" evidence="10">
    <location>
        <begin position="40"/>
        <end position="60"/>
    </location>
</feature>
<dbReference type="PANTHER" id="PTHR11042">
    <property type="entry name" value="EUKARYOTIC TRANSLATION INITIATION FACTOR 2-ALPHA KINASE EIF2-ALPHA KINASE -RELATED"/>
    <property type="match status" value="1"/>
</dbReference>
<feature type="compositionally biased region" description="Polar residues" evidence="10">
    <location>
        <begin position="176"/>
        <end position="201"/>
    </location>
</feature>
<dbReference type="OrthoDB" id="1405469at2759"/>
<evidence type="ECO:0000313" key="14">
    <source>
        <dbReference type="Proteomes" id="UP000765509"/>
    </source>
</evidence>
<dbReference type="Gene3D" id="1.10.510.10">
    <property type="entry name" value="Transferase(Phosphotransferase) domain 1"/>
    <property type="match status" value="1"/>
</dbReference>
<evidence type="ECO:0000256" key="11">
    <source>
        <dbReference type="SAM" id="Phobius"/>
    </source>
</evidence>
<evidence type="ECO:0000256" key="4">
    <source>
        <dbReference type="ARBA" id="ARBA00022741"/>
    </source>
</evidence>
<feature type="domain" description="Protein kinase" evidence="12">
    <location>
        <begin position="216"/>
        <end position="600"/>
    </location>
</feature>
<comment type="catalytic activity">
    <reaction evidence="9">
        <text>L-seryl-[protein] + ATP = O-phospho-L-seryl-[protein] + ADP + H(+)</text>
        <dbReference type="Rhea" id="RHEA:17989"/>
        <dbReference type="Rhea" id="RHEA-COMP:9863"/>
        <dbReference type="Rhea" id="RHEA-COMP:11604"/>
        <dbReference type="ChEBI" id="CHEBI:15378"/>
        <dbReference type="ChEBI" id="CHEBI:29999"/>
        <dbReference type="ChEBI" id="CHEBI:30616"/>
        <dbReference type="ChEBI" id="CHEBI:83421"/>
        <dbReference type="ChEBI" id="CHEBI:456216"/>
        <dbReference type="EC" id="2.7.11.1"/>
    </reaction>
</comment>
<feature type="region of interest" description="Disordered" evidence="10">
    <location>
        <begin position="176"/>
        <end position="204"/>
    </location>
</feature>
<evidence type="ECO:0000256" key="8">
    <source>
        <dbReference type="ARBA" id="ARBA00047899"/>
    </source>
</evidence>
<dbReference type="InterPro" id="IPR011009">
    <property type="entry name" value="Kinase-like_dom_sf"/>
</dbReference>
<feature type="region of interest" description="Disordered" evidence="10">
    <location>
        <begin position="106"/>
        <end position="143"/>
    </location>
</feature>
<evidence type="ECO:0000256" key="3">
    <source>
        <dbReference type="ARBA" id="ARBA00022679"/>
    </source>
</evidence>
<sequence length="795" mass="89496">MSFQSPASTILTTNPSNDWQIVLRQPTGKVVLYHSPSNQFSVHSSHPNHHQSVNQSNHQDIHHNDNSVLISTNSSSTSNSKLIYQSSTRTYCPFCLQPLNLISNPKRSIKPNHQSISNSASASSSSLSSLSSSSSSPTQSSSKLNVLNQTDLYSINSTNRTITKHSYFRLLSQSNTPIQSQPISPSEINPSSFKPNPQSEPLGNEKRVDGYYDRFFVEEMKLGRGQKGSVFLCTHVLDGNALGHYAVKKIAVGQSSPELLHVLSEVKFLESLRHRNITQYHHAWIEKAQLSRFGPRVPVLYILMDYANGGTLDDYINLRKGSNFNQKTTFSSSQIDEDSQRRKNEKEKFRKMKFSQHLSAQADSITVCDSTSSWNILNSSSQSIKSVDLAVHLLGLEEILNVFEDTCRGLGFLHSKGILHHDLKTENVLLHWESDDAMIPTALISDFGSSVSQSENWRRERTGRTGTLDWAPPESLKKDPKTGKLFEVTQKGDIWQLGLVLHCLCFLRLPYNESDDIDRLVDEINHYPGFLVEALERDLKQNLVVESGQVRYMNRSDLPHSLLRLLSNLLCLDPRLRPSCDRILVYIQNIRQSSLGQNYIESLSRQNKSLNRLSHNPVVISEKSQVDISNPSALVKRRKNFPSQSSYTAKKNFVGDDQDSKPINDPLSKMSRPKTILTSSSRRFINQFKLVNSQTIQLGENAPVPKLLIYLPKITVSLDLKTAIGIEICLKSFVATIKLQNHNSSLLVSNYGILILTILNTLEILICKLNFSILLTLLEIFVLIGLKMIQFVKIK</sequence>
<dbReference type="FunFam" id="3.30.200.20:FF:000306">
    <property type="entry name" value="IKS protein kinase"/>
    <property type="match status" value="1"/>
</dbReference>
<comment type="caution">
    <text evidence="13">The sequence shown here is derived from an EMBL/GenBank/DDBJ whole genome shotgun (WGS) entry which is preliminary data.</text>
</comment>
<gene>
    <name evidence="13" type="ORF">O181_026856</name>
</gene>
<feature type="compositionally biased region" description="Low complexity" evidence="10">
    <location>
        <begin position="115"/>
        <end position="142"/>
    </location>
</feature>